<dbReference type="Proteomes" id="UP001240777">
    <property type="component" value="Unassembled WGS sequence"/>
</dbReference>
<protein>
    <submittedName>
        <fullName evidence="5">Alpha/beta hydrolase</fullName>
    </submittedName>
</protein>
<dbReference type="Pfam" id="PF00561">
    <property type="entry name" value="Abhydrolase_1"/>
    <property type="match status" value="1"/>
</dbReference>
<organism evidence="5 6">
    <name type="scientific">Helicobacter cappadocius</name>
    <dbReference type="NCBI Taxonomy" id="3063998"/>
    <lineage>
        <taxon>Bacteria</taxon>
        <taxon>Pseudomonadati</taxon>
        <taxon>Campylobacterota</taxon>
        <taxon>Epsilonproteobacteria</taxon>
        <taxon>Campylobacterales</taxon>
        <taxon>Helicobacteraceae</taxon>
        <taxon>Helicobacter</taxon>
    </lineage>
</organism>
<dbReference type="Proteomes" id="UP001177258">
    <property type="component" value="Unassembled WGS sequence"/>
</dbReference>
<sequence length="363" mass="41968">MYRFFNIGFKIIVSIFSVVLITQALYAKDSPSIDKSLGENPDAFLILQIPNNDQKISKLAIDKKAYIKINGIQQYIMIKGENLNNPVLLYLHGGPGLSGMGKEPLMRNLEKLYTVVYWDQRGTGKTYEKNHSSDQIDPKNKPTIDNMIEDTRQVVQYLKKIFHKNKIAILGHSWGSVLGSEFVLKYPEDVLYYIGVGQVTNAMEDERIVYEHLYDIVSRSGNKEDLKALNKISKYPYFKDENEIFKDLIMVRTLQAKYKIINTDIKPTAKSQKSYHKNGPIYSNIYKYMMGFDLYKTTDYKIPVYYILGMHDWQVPTVNAIKYFYKINAPKKELFLIPNAGHSTMTDQPRAFFNALKVILETK</sequence>
<reference evidence="4 6" key="3">
    <citation type="journal article" date="2024" name="Syst. Appl. Microbiol.">
        <title>Helicobacter cappadocius sp. nov., from lizards: The first psychrotrophic Helicobacter species.</title>
        <authorList>
            <person name="Aydin F."/>
            <person name="Tarhane S."/>
            <person name="Karakaya E."/>
            <person name="Abay S."/>
            <person name="Kayman T."/>
            <person name="Guran O."/>
            <person name="Bozkurt E."/>
            <person name="Uzum N."/>
            <person name="Avci A."/>
            <person name="Olgun K."/>
            <person name="Jablonski D."/>
            <person name="Guran C."/>
            <person name="Burcin Saticioglu I."/>
        </authorList>
    </citation>
    <scope>NUCLEOTIDE SEQUENCE [LARGE SCALE GENOMIC DNA]</scope>
    <source>
        <strain evidence="4">Faydin-H75</strain>
        <strain evidence="6">faydin-H76</strain>
    </source>
</reference>
<dbReference type="InterPro" id="IPR002410">
    <property type="entry name" value="Peptidase_S33"/>
</dbReference>
<dbReference type="SUPFAM" id="SSF53474">
    <property type="entry name" value="alpha/beta-Hydrolases"/>
    <property type="match status" value="1"/>
</dbReference>
<reference evidence="4" key="2">
    <citation type="submission" date="2023-07" db="EMBL/GenBank/DDBJ databases">
        <authorList>
            <person name="Aydin F."/>
            <person name="Tarhane S."/>
            <person name="Saticioglu I.B."/>
            <person name="Karakaya E."/>
            <person name="Abay S."/>
            <person name="Guran O."/>
            <person name="Bozkurt E."/>
            <person name="Uzum N."/>
            <person name="Olgun K."/>
            <person name="Jablonski D."/>
        </authorList>
    </citation>
    <scope>NUCLEOTIDE SEQUENCE</scope>
    <source>
        <strain evidence="4">Faydin-H75</strain>
    </source>
</reference>
<dbReference type="Gene3D" id="3.40.50.1820">
    <property type="entry name" value="alpha/beta hydrolase"/>
    <property type="match status" value="1"/>
</dbReference>
<evidence type="ECO:0000313" key="6">
    <source>
        <dbReference type="Proteomes" id="UP001177258"/>
    </source>
</evidence>
<gene>
    <name evidence="4" type="ORF">Q5I04_01175</name>
    <name evidence="5" type="ORF">Q5I06_01175</name>
</gene>
<keyword evidence="2 5" id="KW-0378">Hydrolase</keyword>
<evidence type="ECO:0000259" key="3">
    <source>
        <dbReference type="Pfam" id="PF00561"/>
    </source>
</evidence>
<accession>A0AA90SS07</accession>
<proteinExistence type="inferred from homology"/>
<dbReference type="InterPro" id="IPR000073">
    <property type="entry name" value="AB_hydrolase_1"/>
</dbReference>
<dbReference type="EMBL" id="JAUPEV010000001">
    <property type="protein sequence ID" value="MDO7252532.1"/>
    <property type="molecule type" value="Genomic_DNA"/>
</dbReference>
<dbReference type="EMBL" id="JAUYZK010000001">
    <property type="protein sequence ID" value="MDP2538399.1"/>
    <property type="molecule type" value="Genomic_DNA"/>
</dbReference>
<dbReference type="InterPro" id="IPR050266">
    <property type="entry name" value="AB_hydrolase_sf"/>
</dbReference>
<dbReference type="InterPro" id="IPR029058">
    <property type="entry name" value="AB_hydrolase_fold"/>
</dbReference>
<dbReference type="GO" id="GO:0008233">
    <property type="term" value="F:peptidase activity"/>
    <property type="evidence" value="ECO:0007669"/>
    <property type="project" value="InterPro"/>
</dbReference>
<dbReference type="GO" id="GO:0006508">
    <property type="term" value="P:proteolysis"/>
    <property type="evidence" value="ECO:0007669"/>
    <property type="project" value="InterPro"/>
</dbReference>
<feature type="domain" description="AB hydrolase-1" evidence="3">
    <location>
        <begin position="86"/>
        <end position="345"/>
    </location>
</feature>
<evidence type="ECO:0000256" key="2">
    <source>
        <dbReference type="ARBA" id="ARBA00022801"/>
    </source>
</evidence>
<dbReference type="AlphaFoldDB" id="A0AA90SS07"/>
<evidence type="ECO:0000256" key="1">
    <source>
        <dbReference type="ARBA" id="ARBA00010088"/>
    </source>
</evidence>
<dbReference type="GO" id="GO:0016020">
    <property type="term" value="C:membrane"/>
    <property type="evidence" value="ECO:0007669"/>
    <property type="project" value="TreeGrafter"/>
</dbReference>
<evidence type="ECO:0000313" key="7">
    <source>
        <dbReference type="Proteomes" id="UP001240777"/>
    </source>
</evidence>
<name>A0AA90SS07_9HELI</name>
<evidence type="ECO:0000313" key="4">
    <source>
        <dbReference type="EMBL" id="MDO7252532.1"/>
    </source>
</evidence>
<comment type="similarity">
    <text evidence="1">Belongs to the peptidase S33 family.</text>
</comment>
<reference evidence="5 7" key="1">
    <citation type="submission" date="2023-07" db="EMBL/GenBank/DDBJ databases">
        <title>Unpublished Manusciprt.</title>
        <authorList>
            <person name="Aydin F."/>
            <person name="Tarhane S."/>
            <person name="Saticioglu I.B."/>
            <person name="Karakaya E."/>
            <person name="Abay S."/>
            <person name="Guran O."/>
            <person name="Bozkurt E."/>
            <person name="Uzum N."/>
            <person name="Olgun K."/>
            <person name="Jablonski D."/>
        </authorList>
    </citation>
    <scope>NUCLEOTIDE SEQUENCE</scope>
    <source>
        <strain evidence="7">faydin-H75</strain>
        <strain evidence="5">Faydin-H76</strain>
    </source>
</reference>
<dbReference type="RefSeq" id="WP_305516372.1">
    <property type="nucleotide sequence ID" value="NZ_JAUPEV010000001.1"/>
</dbReference>
<dbReference type="PANTHER" id="PTHR43798:SF33">
    <property type="entry name" value="HYDROLASE, PUTATIVE (AFU_ORTHOLOGUE AFUA_2G14860)-RELATED"/>
    <property type="match status" value="1"/>
</dbReference>
<dbReference type="PANTHER" id="PTHR43798">
    <property type="entry name" value="MONOACYLGLYCEROL LIPASE"/>
    <property type="match status" value="1"/>
</dbReference>
<keyword evidence="7" id="KW-1185">Reference proteome</keyword>
<dbReference type="PRINTS" id="PR00793">
    <property type="entry name" value="PROAMNOPTASE"/>
</dbReference>
<comment type="caution">
    <text evidence="5">The sequence shown here is derived from an EMBL/GenBank/DDBJ whole genome shotgun (WGS) entry which is preliminary data.</text>
</comment>
<evidence type="ECO:0000313" key="5">
    <source>
        <dbReference type="EMBL" id="MDP2538399.1"/>
    </source>
</evidence>